<dbReference type="OrthoDB" id="9780708at2"/>
<proteinExistence type="inferred from homology"/>
<protein>
    <submittedName>
        <fullName evidence="6">Precorrin-8X methylmutase</fullName>
    </submittedName>
</protein>
<organism evidence="6 7">
    <name type="scientific">Desulfovibrio litoralis DSM 11393</name>
    <dbReference type="NCBI Taxonomy" id="1121455"/>
    <lineage>
        <taxon>Bacteria</taxon>
        <taxon>Pseudomonadati</taxon>
        <taxon>Thermodesulfobacteriota</taxon>
        <taxon>Desulfovibrionia</taxon>
        <taxon>Desulfovibrionales</taxon>
        <taxon>Desulfovibrionaceae</taxon>
        <taxon>Desulfovibrio</taxon>
    </lineage>
</organism>
<dbReference type="AlphaFoldDB" id="A0A1M7S5U4"/>
<dbReference type="STRING" id="1121455.SAMN02745728_00459"/>
<accession>A0A1M7S5U4</accession>
<dbReference type="Gene3D" id="3.40.50.10230">
    <property type="entry name" value="Cobalamin biosynthesis CobH/CbiC, precorrin-8X methylmutase"/>
    <property type="match status" value="1"/>
</dbReference>
<dbReference type="EMBL" id="FRDI01000003">
    <property type="protein sequence ID" value="SHN53821.1"/>
    <property type="molecule type" value="Genomic_DNA"/>
</dbReference>
<evidence type="ECO:0000256" key="3">
    <source>
        <dbReference type="ARBA" id="ARBA00022573"/>
    </source>
</evidence>
<evidence type="ECO:0000256" key="1">
    <source>
        <dbReference type="ARBA" id="ARBA00004953"/>
    </source>
</evidence>
<feature type="domain" description="Cobalamin biosynthesis precorrin-8X methylmutase CobH/CbiC" evidence="5">
    <location>
        <begin position="13"/>
        <end position="214"/>
    </location>
</feature>
<dbReference type="RefSeq" id="WP_072696136.1">
    <property type="nucleotide sequence ID" value="NZ_FRDI01000003.1"/>
</dbReference>
<dbReference type="InterPro" id="IPR036588">
    <property type="entry name" value="CobH/CbiC_sf"/>
</dbReference>
<sequence>MMKFQPFTTPSSIEEASFAIIDSEVNPKPFQGAAWEIARRLIHSTADFDILNHLELPDLAIKAGINALKSACIIYTDTEMAKVGMSRFRLDRLNVKVESILSLPQVVERAKELNSTRSCAAVELAWQKTQIEKNQNVIWAIGNAPTALIRLVELINETSEDNLPRLIIGLPVGFVNASESKEFLCKQNKVPYLTLKGRKGGSTLAAATVNALAELALRG</sequence>
<name>A0A1M7S5U4_9BACT</name>
<evidence type="ECO:0000259" key="5">
    <source>
        <dbReference type="Pfam" id="PF02570"/>
    </source>
</evidence>
<evidence type="ECO:0000313" key="7">
    <source>
        <dbReference type="Proteomes" id="UP000186469"/>
    </source>
</evidence>
<evidence type="ECO:0000256" key="4">
    <source>
        <dbReference type="ARBA" id="ARBA00023235"/>
    </source>
</evidence>
<dbReference type="PANTHER" id="PTHR43588:SF1">
    <property type="entry name" value="COBALT-PRECORRIN-8 METHYLMUTASE"/>
    <property type="match status" value="1"/>
</dbReference>
<dbReference type="UniPathway" id="UPA00148"/>
<reference evidence="6 7" key="1">
    <citation type="submission" date="2016-12" db="EMBL/GenBank/DDBJ databases">
        <authorList>
            <person name="Song W.-J."/>
            <person name="Kurnit D.M."/>
        </authorList>
    </citation>
    <scope>NUCLEOTIDE SEQUENCE [LARGE SCALE GENOMIC DNA]</scope>
    <source>
        <strain evidence="6 7">DSM 11393</strain>
    </source>
</reference>
<gene>
    <name evidence="6" type="ORF">SAMN02745728_00459</name>
</gene>
<dbReference type="SUPFAM" id="SSF63965">
    <property type="entry name" value="Precorrin-8X methylmutase CbiC/CobH"/>
    <property type="match status" value="1"/>
</dbReference>
<comment type="pathway">
    <text evidence="1">Cofactor biosynthesis; adenosylcobalamin biosynthesis.</text>
</comment>
<keyword evidence="4" id="KW-0413">Isomerase</keyword>
<dbReference type="InterPro" id="IPR003722">
    <property type="entry name" value="Cbl_synth_CobH/CbiC"/>
</dbReference>
<dbReference type="PANTHER" id="PTHR43588">
    <property type="entry name" value="COBALT-PRECORRIN-8 METHYLMUTASE"/>
    <property type="match status" value="1"/>
</dbReference>
<keyword evidence="7" id="KW-1185">Reference proteome</keyword>
<keyword evidence="3" id="KW-0169">Cobalamin biosynthesis</keyword>
<dbReference type="Pfam" id="PF02570">
    <property type="entry name" value="CbiC"/>
    <property type="match status" value="1"/>
</dbReference>
<comment type="similarity">
    <text evidence="2">Belongs to the CobH/CbiC family.</text>
</comment>
<dbReference type="Proteomes" id="UP000186469">
    <property type="component" value="Unassembled WGS sequence"/>
</dbReference>
<dbReference type="GO" id="GO:0009236">
    <property type="term" value="P:cobalamin biosynthetic process"/>
    <property type="evidence" value="ECO:0007669"/>
    <property type="project" value="UniProtKB-UniPathway"/>
</dbReference>
<evidence type="ECO:0000313" key="6">
    <source>
        <dbReference type="EMBL" id="SHN53821.1"/>
    </source>
</evidence>
<evidence type="ECO:0000256" key="2">
    <source>
        <dbReference type="ARBA" id="ARBA00009774"/>
    </source>
</evidence>
<dbReference type="GO" id="GO:0016993">
    <property type="term" value="F:precorrin-8X methylmutase activity"/>
    <property type="evidence" value="ECO:0007669"/>
    <property type="project" value="InterPro"/>
</dbReference>